<sequence>MAEYTPIPAFKGQLIFTTAYTYTKAKIHEFLDGVANDPAKYGAPVDRKAHFELLRTCIKDLDFPDGKIYKQDEPKQQILRKLNQVLLDPTIPILWIRKQQPYFIIFDLLGVFLSLMGPAPSNATAKNYYLPLVVIYSKWCTLISPETNQSPTITQITWTKEKDQFYPFLGASSRGYAYGTEGPPAAWTALVQTTRHGYIKGSGVLPAKYQNFGTSPGIEQDAVNGTNFGNCAETYPFLYILADKTLPINNAFGIAFKTAKVTAPAYNGATFWHKRKGGRLPPCINCKDLIKYFGGTDDTIKNFDLA</sequence>
<dbReference type="EMBL" id="KN839879">
    <property type="protein sequence ID" value="KIJ59877.1"/>
    <property type="molecule type" value="Genomic_DNA"/>
</dbReference>
<organism evidence="1 2">
    <name type="scientific">Hydnomerulius pinastri MD-312</name>
    <dbReference type="NCBI Taxonomy" id="994086"/>
    <lineage>
        <taxon>Eukaryota</taxon>
        <taxon>Fungi</taxon>
        <taxon>Dikarya</taxon>
        <taxon>Basidiomycota</taxon>
        <taxon>Agaricomycotina</taxon>
        <taxon>Agaricomycetes</taxon>
        <taxon>Agaricomycetidae</taxon>
        <taxon>Boletales</taxon>
        <taxon>Boletales incertae sedis</taxon>
        <taxon>Leucogyrophana</taxon>
    </lineage>
</organism>
<proteinExistence type="predicted"/>
<keyword evidence="2" id="KW-1185">Reference proteome</keyword>
<dbReference type="HOGENOM" id="CLU_053885_0_0_1"/>
<evidence type="ECO:0000313" key="2">
    <source>
        <dbReference type="Proteomes" id="UP000053820"/>
    </source>
</evidence>
<evidence type="ECO:0000313" key="1">
    <source>
        <dbReference type="EMBL" id="KIJ59877.1"/>
    </source>
</evidence>
<accession>A0A0C9W9Z3</accession>
<dbReference type="OrthoDB" id="2677097at2759"/>
<name>A0A0C9W9Z3_9AGAM</name>
<dbReference type="Proteomes" id="UP000053820">
    <property type="component" value="Unassembled WGS sequence"/>
</dbReference>
<protein>
    <submittedName>
        <fullName evidence="1">Uncharacterized protein</fullName>
    </submittedName>
</protein>
<dbReference type="AlphaFoldDB" id="A0A0C9W9Z3"/>
<reference evidence="1 2" key="1">
    <citation type="submission" date="2014-04" db="EMBL/GenBank/DDBJ databases">
        <title>Evolutionary Origins and Diversification of the Mycorrhizal Mutualists.</title>
        <authorList>
            <consortium name="DOE Joint Genome Institute"/>
            <consortium name="Mycorrhizal Genomics Consortium"/>
            <person name="Kohler A."/>
            <person name="Kuo A."/>
            <person name="Nagy L.G."/>
            <person name="Floudas D."/>
            <person name="Copeland A."/>
            <person name="Barry K.W."/>
            <person name="Cichocki N."/>
            <person name="Veneault-Fourrey C."/>
            <person name="LaButti K."/>
            <person name="Lindquist E.A."/>
            <person name="Lipzen A."/>
            <person name="Lundell T."/>
            <person name="Morin E."/>
            <person name="Murat C."/>
            <person name="Riley R."/>
            <person name="Ohm R."/>
            <person name="Sun H."/>
            <person name="Tunlid A."/>
            <person name="Henrissat B."/>
            <person name="Grigoriev I.V."/>
            <person name="Hibbett D.S."/>
            <person name="Martin F."/>
        </authorList>
    </citation>
    <scope>NUCLEOTIDE SEQUENCE [LARGE SCALE GENOMIC DNA]</scope>
    <source>
        <strain evidence="1 2">MD-312</strain>
    </source>
</reference>
<gene>
    <name evidence="1" type="ORF">HYDPIDRAFT_117970</name>
</gene>